<dbReference type="EMBL" id="JBHUMF010000005">
    <property type="protein sequence ID" value="MFD2679631.1"/>
    <property type="molecule type" value="Genomic_DNA"/>
</dbReference>
<dbReference type="Pfam" id="PF13443">
    <property type="entry name" value="HTH_26"/>
    <property type="match status" value="1"/>
</dbReference>
<evidence type="ECO:0000313" key="3">
    <source>
        <dbReference type="Proteomes" id="UP001597506"/>
    </source>
</evidence>
<dbReference type="InterPro" id="IPR001387">
    <property type="entry name" value="Cro/C1-type_HTH"/>
</dbReference>
<dbReference type="RefSeq" id="WP_377932415.1">
    <property type="nucleotide sequence ID" value="NZ_JBHUMF010000005.1"/>
</dbReference>
<gene>
    <name evidence="2" type="ORF">ACFSUL_02585</name>
</gene>
<dbReference type="Proteomes" id="UP001597506">
    <property type="component" value="Unassembled WGS sequence"/>
</dbReference>
<dbReference type="CDD" id="cd00093">
    <property type="entry name" value="HTH_XRE"/>
    <property type="match status" value="1"/>
</dbReference>
<protein>
    <submittedName>
        <fullName evidence="2">Helix-turn-helix transcriptional regulator</fullName>
    </submittedName>
</protein>
<dbReference type="SMART" id="SM00530">
    <property type="entry name" value="HTH_XRE"/>
    <property type="match status" value="1"/>
</dbReference>
<dbReference type="SUPFAM" id="SSF47413">
    <property type="entry name" value="lambda repressor-like DNA-binding domains"/>
    <property type="match status" value="1"/>
</dbReference>
<organism evidence="2 3">
    <name type="scientific">Bacillus seohaeanensis</name>
    <dbReference type="NCBI Taxonomy" id="284580"/>
    <lineage>
        <taxon>Bacteria</taxon>
        <taxon>Bacillati</taxon>
        <taxon>Bacillota</taxon>
        <taxon>Bacilli</taxon>
        <taxon>Bacillales</taxon>
        <taxon>Bacillaceae</taxon>
        <taxon>Bacillus</taxon>
    </lineage>
</organism>
<reference evidence="3" key="1">
    <citation type="journal article" date="2019" name="Int. J. Syst. Evol. Microbiol.">
        <title>The Global Catalogue of Microorganisms (GCM) 10K type strain sequencing project: providing services to taxonomists for standard genome sequencing and annotation.</title>
        <authorList>
            <consortium name="The Broad Institute Genomics Platform"/>
            <consortium name="The Broad Institute Genome Sequencing Center for Infectious Disease"/>
            <person name="Wu L."/>
            <person name="Ma J."/>
        </authorList>
    </citation>
    <scope>NUCLEOTIDE SEQUENCE [LARGE SCALE GENOMIC DNA]</scope>
    <source>
        <strain evidence="3">KCTC 3913</strain>
    </source>
</reference>
<dbReference type="PROSITE" id="PS50943">
    <property type="entry name" value="HTH_CROC1"/>
    <property type="match status" value="1"/>
</dbReference>
<dbReference type="InterPro" id="IPR010982">
    <property type="entry name" value="Lambda_DNA-bd_dom_sf"/>
</dbReference>
<keyword evidence="3" id="KW-1185">Reference proteome</keyword>
<evidence type="ECO:0000259" key="1">
    <source>
        <dbReference type="PROSITE" id="PS50943"/>
    </source>
</evidence>
<comment type="caution">
    <text evidence="2">The sequence shown here is derived from an EMBL/GenBank/DDBJ whole genome shotgun (WGS) entry which is preliminary data.</text>
</comment>
<feature type="domain" description="HTH cro/C1-type" evidence="1">
    <location>
        <begin position="11"/>
        <end position="60"/>
    </location>
</feature>
<evidence type="ECO:0000313" key="2">
    <source>
        <dbReference type="EMBL" id="MFD2679631.1"/>
    </source>
</evidence>
<dbReference type="Gene3D" id="1.10.260.40">
    <property type="entry name" value="lambda repressor-like DNA-binding domains"/>
    <property type="match status" value="1"/>
</dbReference>
<proteinExistence type="predicted"/>
<accession>A0ABW5RLW9</accession>
<sequence>MVISLIGHYIKQSKYSRPQICEIFGISNNTLSNWCTAKTFPTIPQALRLARVLGCKVDDLYEYRGE</sequence>
<name>A0ABW5RLW9_9BACI</name>